<name>A0A7T8GY94_CALRO</name>
<evidence type="ECO:0000313" key="2">
    <source>
        <dbReference type="EMBL" id="QQP40078.1"/>
    </source>
</evidence>
<protein>
    <submittedName>
        <fullName evidence="2">Uncharacterized protein</fullName>
    </submittedName>
</protein>
<accession>A0A7T8GY94</accession>
<organism evidence="2 3">
    <name type="scientific">Caligus rogercresseyi</name>
    <name type="common">Sea louse</name>
    <dbReference type="NCBI Taxonomy" id="217165"/>
    <lineage>
        <taxon>Eukaryota</taxon>
        <taxon>Metazoa</taxon>
        <taxon>Ecdysozoa</taxon>
        <taxon>Arthropoda</taxon>
        <taxon>Crustacea</taxon>
        <taxon>Multicrustacea</taxon>
        <taxon>Hexanauplia</taxon>
        <taxon>Copepoda</taxon>
        <taxon>Siphonostomatoida</taxon>
        <taxon>Caligidae</taxon>
        <taxon>Caligus</taxon>
    </lineage>
</organism>
<feature type="region of interest" description="Disordered" evidence="1">
    <location>
        <begin position="39"/>
        <end position="75"/>
    </location>
</feature>
<sequence length="75" mass="8510">MDTPNFRSYFLIRIKLAKIFNEIHGVSFLPSLTPALASSPSRDEKALNNSIFALDKNTSSRRHPGDERHPRQSTL</sequence>
<dbReference type="Proteomes" id="UP000595437">
    <property type="component" value="Chromosome 9"/>
</dbReference>
<proteinExistence type="predicted"/>
<dbReference type="OrthoDB" id="10017160at2759"/>
<reference evidence="3" key="1">
    <citation type="submission" date="2021-01" db="EMBL/GenBank/DDBJ databases">
        <title>Caligus Genome Assembly.</title>
        <authorList>
            <person name="Gallardo-Escarate C."/>
        </authorList>
    </citation>
    <scope>NUCLEOTIDE SEQUENCE [LARGE SCALE GENOMIC DNA]</scope>
</reference>
<gene>
    <name evidence="2" type="ORF">FKW44_014005</name>
</gene>
<evidence type="ECO:0000313" key="3">
    <source>
        <dbReference type="Proteomes" id="UP000595437"/>
    </source>
</evidence>
<dbReference type="AlphaFoldDB" id="A0A7T8GY94"/>
<evidence type="ECO:0000256" key="1">
    <source>
        <dbReference type="SAM" id="MobiDB-lite"/>
    </source>
</evidence>
<feature type="compositionally biased region" description="Basic and acidic residues" evidence="1">
    <location>
        <begin position="63"/>
        <end position="75"/>
    </location>
</feature>
<keyword evidence="3" id="KW-1185">Reference proteome</keyword>
<dbReference type="EMBL" id="CP045898">
    <property type="protein sequence ID" value="QQP40078.1"/>
    <property type="molecule type" value="Genomic_DNA"/>
</dbReference>